<keyword evidence="3" id="KW-0511">Multifunctional enzyme</keyword>
<keyword evidence="5" id="KW-1133">Transmembrane helix</keyword>
<keyword evidence="1 3" id="KW-0210">Decarboxylase</keyword>
<protein>
    <recommendedName>
        <fullName evidence="3">Coenzyme A biosynthesis bifunctional protein CoaBC</fullName>
    </recommendedName>
    <alternativeName>
        <fullName evidence="3">DNA/pantothenate metabolism flavoprotein</fullName>
    </alternativeName>
    <alternativeName>
        <fullName evidence="3">Phosphopantothenoylcysteine synthetase/decarboxylase</fullName>
        <shortName evidence="3">PPCS-PPCDC</shortName>
    </alternativeName>
    <domain>
        <recommendedName>
            <fullName evidence="3">Phosphopantothenoylcysteine decarboxylase</fullName>
            <shortName evidence="3">PPC decarboxylase</shortName>
            <shortName evidence="3">PPC-DC</shortName>
            <ecNumber evidence="3">4.1.1.36</ecNumber>
        </recommendedName>
        <alternativeName>
            <fullName evidence="3">CoaC</fullName>
        </alternativeName>
    </domain>
    <domain>
        <recommendedName>
            <fullName evidence="3">Phosphopantothenate--cysteine ligase</fullName>
            <ecNumber evidence="3">6.3.2.5</ecNumber>
        </recommendedName>
        <alternativeName>
            <fullName evidence="3">CoaB</fullName>
        </alternativeName>
        <alternativeName>
            <fullName evidence="3">Phosphopantothenoylcysteine synthetase</fullName>
            <shortName evidence="3">PPC synthetase</shortName>
            <shortName evidence="3">PPC-S</shortName>
        </alternativeName>
    </domain>
</protein>
<feature type="region of interest" description="Phosphopantothenate--cysteine ligase" evidence="3">
    <location>
        <begin position="190"/>
        <end position="404"/>
    </location>
</feature>
<dbReference type="Proteomes" id="UP000636891">
    <property type="component" value="Unassembled WGS sequence"/>
</dbReference>
<comment type="cofactor">
    <cofactor evidence="3">
        <name>FMN</name>
        <dbReference type="ChEBI" id="CHEBI:58210"/>
    </cofactor>
    <text evidence="3">Binds 1 FMN per subunit.</text>
</comment>
<sequence>MLRGKKILVGVTGSIAAYKAAILVRLLVREGAEVRVVMTPLAKQFITPLTLATLCKHPVPVEFFNPENGEWNSHVSLGTWADAYLIAPATANTIAKMATGVADNLLLTTYLSARCPVFVAPAMDLDMYSHPTTQYNLDSLKSYGNQVIEPAEGELASGLSGKGRMEEPEKIVAFVSDFFAKKRNLTGKTILVTAGPTIEPIDPVRYISNFSSGKMGYAIAAELKERGAEVILVTGKTALTPPDGVQTVDVVTAEQMFRAATKAFDRCDAAVMCAAVADYTPQAVADTKIKKEGSAWNIALQPTRDIAAAIGAVKGTRLVAGFALETDHERANAQSKLERKNMDFIVLNSLQDDGAGFGGNTNKITILRRDGSETVFGLKSKTEVAADIVDEIEAFWAPKNARPE</sequence>
<dbReference type="Pfam" id="PF02441">
    <property type="entry name" value="Flavoprotein"/>
    <property type="match status" value="1"/>
</dbReference>
<dbReference type="NCBIfam" id="TIGR00521">
    <property type="entry name" value="coaBC_dfp"/>
    <property type="match status" value="1"/>
</dbReference>
<dbReference type="Gene3D" id="3.40.50.1950">
    <property type="entry name" value="Flavin prenyltransferase-like"/>
    <property type="match status" value="1"/>
</dbReference>
<dbReference type="Pfam" id="PF04127">
    <property type="entry name" value="DFP"/>
    <property type="match status" value="1"/>
</dbReference>
<dbReference type="GO" id="GO:0004633">
    <property type="term" value="F:phosphopantothenoylcysteine decarboxylase activity"/>
    <property type="evidence" value="ECO:0007669"/>
    <property type="project" value="UniProtKB-EC"/>
</dbReference>
<keyword evidence="2 3" id="KW-0456">Lyase</keyword>
<dbReference type="RefSeq" id="WP_101570810.1">
    <property type="nucleotide sequence ID" value="NZ_JACOOK010000001.1"/>
</dbReference>
<comment type="catalytic activity">
    <reaction evidence="3 4">
        <text>(R)-4'-phosphopantothenate + L-cysteine + CTP = N-[(R)-4-phosphopantothenoyl]-L-cysteine + CMP + diphosphate + H(+)</text>
        <dbReference type="Rhea" id="RHEA:19397"/>
        <dbReference type="ChEBI" id="CHEBI:10986"/>
        <dbReference type="ChEBI" id="CHEBI:15378"/>
        <dbReference type="ChEBI" id="CHEBI:33019"/>
        <dbReference type="ChEBI" id="CHEBI:35235"/>
        <dbReference type="ChEBI" id="CHEBI:37563"/>
        <dbReference type="ChEBI" id="CHEBI:59458"/>
        <dbReference type="ChEBI" id="CHEBI:60377"/>
        <dbReference type="EC" id="6.3.2.5"/>
    </reaction>
</comment>
<accession>A0ABR7CIM6</accession>
<dbReference type="PANTHER" id="PTHR14359:SF6">
    <property type="entry name" value="PHOSPHOPANTOTHENOYLCYSTEINE DECARBOXYLASE"/>
    <property type="match status" value="1"/>
</dbReference>
<keyword evidence="3" id="KW-0460">Magnesium</keyword>
<comment type="cofactor">
    <cofactor evidence="3">
        <name>Mg(2+)</name>
        <dbReference type="ChEBI" id="CHEBI:18420"/>
    </cofactor>
</comment>
<dbReference type="SUPFAM" id="SSF52507">
    <property type="entry name" value="Homo-oligomeric flavin-containing Cys decarboxylases, HFCD"/>
    <property type="match status" value="1"/>
</dbReference>
<feature type="binding site" evidence="3">
    <location>
        <position position="278"/>
    </location>
    <ligand>
        <name>CTP</name>
        <dbReference type="ChEBI" id="CHEBI:37563"/>
    </ligand>
</feature>
<name>A0ABR7CIM6_9BACT</name>
<keyword evidence="3 4" id="KW-0288">FMN</keyword>
<dbReference type="SUPFAM" id="SSF102645">
    <property type="entry name" value="CoaB-like"/>
    <property type="match status" value="1"/>
</dbReference>
<evidence type="ECO:0000256" key="3">
    <source>
        <dbReference type="HAMAP-Rule" id="MF_02225"/>
    </source>
</evidence>
<comment type="similarity">
    <text evidence="3 4">In the C-terminal section; belongs to the PPC synthetase family.</text>
</comment>
<feature type="transmembrane region" description="Helical" evidence="5">
    <location>
        <begin position="7"/>
        <end position="28"/>
    </location>
</feature>
<evidence type="ECO:0000256" key="4">
    <source>
        <dbReference type="RuleBase" id="RU364078"/>
    </source>
</evidence>
<comment type="function">
    <text evidence="4">Catalyzes two steps in the biosynthesis of coenzyme A. In the first step cysteine is conjugated to 4'-phosphopantothenate to form 4-phosphopantothenoylcysteine, in the latter compound is decarboxylated to form 4'-phosphopantotheine.</text>
</comment>
<dbReference type="EC" id="6.3.2.5" evidence="3"/>
<comment type="pathway">
    <text evidence="3 4">Cofactor biosynthesis; coenzyme A biosynthesis; CoA from (R)-pantothenate: step 2/5.</text>
</comment>
<dbReference type="EC" id="4.1.1.36" evidence="3"/>
<dbReference type="InterPro" id="IPR036551">
    <property type="entry name" value="Flavin_trans-like"/>
</dbReference>
<keyword evidence="5" id="KW-0472">Membrane</keyword>
<evidence type="ECO:0000313" key="8">
    <source>
        <dbReference type="EMBL" id="MBC5615489.1"/>
    </source>
</evidence>
<keyword evidence="3 4" id="KW-0285">Flavoprotein</keyword>
<dbReference type="InterPro" id="IPR003382">
    <property type="entry name" value="Flavoprotein"/>
</dbReference>
<comment type="similarity">
    <text evidence="3 4">In the N-terminal section; belongs to the HFCD (homo-oligomeric flavin containing Cys decarboxylase) superfamily.</text>
</comment>
<feature type="region of interest" description="Phosphopantothenoylcysteine decarboxylase" evidence="3">
    <location>
        <begin position="1"/>
        <end position="189"/>
    </location>
</feature>
<dbReference type="InterPro" id="IPR035929">
    <property type="entry name" value="CoaB-like_sf"/>
</dbReference>
<keyword evidence="3" id="KW-0479">Metal-binding</keyword>
<reference evidence="8 9" key="1">
    <citation type="submission" date="2020-08" db="EMBL/GenBank/DDBJ databases">
        <title>Genome public.</title>
        <authorList>
            <person name="Liu C."/>
            <person name="Sun Q."/>
        </authorList>
    </citation>
    <scope>NUCLEOTIDE SEQUENCE [LARGE SCALE GENOMIC DNA]</scope>
    <source>
        <strain evidence="8 9">New-7</strain>
    </source>
</reference>
<evidence type="ECO:0000259" key="7">
    <source>
        <dbReference type="Pfam" id="PF04127"/>
    </source>
</evidence>
<gene>
    <name evidence="3 8" type="primary">coaBC</name>
    <name evidence="8" type="ORF">H8S08_00450</name>
</gene>
<feature type="binding site" evidence="3">
    <location>
        <position position="336"/>
    </location>
    <ligand>
        <name>CTP</name>
        <dbReference type="ChEBI" id="CHEBI:37563"/>
    </ligand>
</feature>
<dbReference type="GO" id="GO:0004632">
    <property type="term" value="F:phosphopantothenate--cysteine ligase activity"/>
    <property type="evidence" value="ECO:0007669"/>
    <property type="project" value="UniProtKB-EC"/>
</dbReference>
<dbReference type="Gene3D" id="3.40.50.10300">
    <property type="entry name" value="CoaB-like"/>
    <property type="match status" value="1"/>
</dbReference>
<dbReference type="InterPro" id="IPR005252">
    <property type="entry name" value="CoaBC"/>
</dbReference>
<evidence type="ECO:0000256" key="2">
    <source>
        <dbReference type="ARBA" id="ARBA00023239"/>
    </source>
</evidence>
<feature type="domain" description="DNA/pantothenate metabolism flavoprotein C-terminal" evidence="7">
    <location>
        <begin position="185"/>
        <end position="394"/>
    </location>
</feature>
<feature type="binding site" evidence="3">
    <location>
        <position position="340"/>
    </location>
    <ligand>
        <name>CTP</name>
        <dbReference type="ChEBI" id="CHEBI:37563"/>
    </ligand>
</feature>
<comment type="catalytic activity">
    <reaction evidence="3 4">
        <text>N-[(R)-4-phosphopantothenoyl]-L-cysteine + H(+) = (R)-4'-phosphopantetheine + CO2</text>
        <dbReference type="Rhea" id="RHEA:16793"/>
        <dbReference type="ChEBI" id="CHEBI:15378"/>
        <dbReference type="ChEBI" id="CHEBI:16526"/>
        <dbReference type="ChEBI" id="CHEBI:59458"/>
        <dbReference type="ChEBI" id="CHEBI:61723"/>
        <dbReference type="EC" id="4.1.1.36"/>
    </reaction>
</comment>
<comment type="caution">
    <text evidence="8">The sequence shown here is derived from an EMBL/GenBank/DDBJ whole genome shotgun (WGS) entry which is preliminary data.</text>
</comment>
<evidence type="ECO:0000313" key="9">
    <source>
        <dbReference type="Proteomes" id="UP000636891"/>
    </source>
</evidence>
<evidence type="ECO:0000256" key="5">
    <source>
        <dbReference type="SAM" id="Phobius"/>
    </source>
</evidence>
<dbReference type="InterPro" id="IPR007085">
    <property type="entry name" value="DNA/pantothenate-metab_flavo_C"/>
</dbReference>
<keyword evidence="5" id="KW-0812">Transmembrane</keyword>
<proteinExistence type="inferred from homology"/>
<feature type="binding site" evidence="3">
    <location>
        <position position="322"/>
    </location>
    <ligand>
        <name>CTP</name>
        <dbReference type="ChEBI" id="CHEBI:37563"/>
    </ligand>
</feature>
<feature type="binding site" evidence="3">
    <location>
        <position position="288"/>
    </location>
    <ligand>
        <name>CTP</name>
        <dbReference type="ChEBI" id="CHEBI:37563"/>
    </ligand>
</feature>
<comment type="function">
    <text evidence="3">Catalyzes two sequential steps in the biosynthesis of coenzyme A. In the first step cysteine is conjugated to 4'-phosphopantothenate to form 4-phosphopantothenoylcysteine. In the second step the latter compound is decarboxylated to form 4'-phosphopantotheine.</text>
</comment>
<dbReference type="PANTHER" id="PTHR14359">
    <property type="entry name" value="HOMO-OLIGOMERIC FLAVIN CONTAINING CYS DECARBOXYLASE FAMILY"/>
    <property type="match status" value="1"/>
</dbReference>
<dbReference type="HAMAP" id="MF_02225">
    <property type="entry name" value="CoaBC"/>
    <property type="match status" value="1"/>
</dbReference>
<keyword evidence="3 4" id="KW-0436">Ligase</keyword>
<organism evidence="8 9">
    <name type="scientific">Alistipes hominis</name>
    <dbReference type="NCBI Taxonomy" id="2763015"/>
    <lineage>
        <taxon>Bacteria</taxon>
        <taxon>Pseudomonadati</taxon>
        <taxon>Bacteroidota</taxon>
        <taxon>Bacteroidia</taxon>
        <taxon>Bacteroidales</taxon>
        <taxon>Rikenellaceae</taxon>
        <taxon>Alistipes</taxon>
    </lineage>
</organism>
<comment type="pathway">
    <text evidence="3 4">Cofactor biosynthesis; coenzyme A biosynthesis; CoA from (R)-pantothenate: step 3/5.</text>
</comment>
<dbReference type="EMBL" id="JACOOK010000001">
    <property type="protein sequence ID" value="MBC5615489.1"/>
    <property type="molecule type" value="Genomic_DNA"/>
</dbReference>
<comment type="caution">
    <text evidence="3">Lacks conserved residue(s) required for the propagation of feature annotation.</text>
</comment>
<evidence type="ECO:0000259" key="6">
    <source>
        <dbReference type="Pfam" id="PF02441"/>
    </source>
</evidence>
<evidence type="ECO:0000256" key="1">
    <source>
        <dbReference type="ARBA" id="ARBA00022793"/>
    </source>
</evidence>
<feature type="domain" description="Flavoprotein" evidence="6">
    <location>
        <begin position="5"/>
        <end position="178"/>
    </location>
</feature>
<keyword evidence="9" id="KW-1185">Reference proteome</keyword>